<dbReference type="AlphaFoldDB" id="A0A4C1ZY79"/>
<dbReference type="EMBL" id="BGZK01002417">
    <property type="protein sequence ID" value="GBP93781.1"/>
    <property type="molecule type" value="Genomic_DNA"/>
</dbReference>
<keyword evidence="2" id="KW-1185">Reference proteome</keyword>
<name>A0A4C1ZY79_EUMVA</name>
<comment type="caution">
    <text evidence="1">The sequence shown here is derived from an EMBL/GenBank/DDBJ whole genome shotgun (WGS) entry which is preliminary data.</text>
</comment>
<organism evidence="1 2">
    <name type="scientific">Eumeta variegata</name>
    <name type="common">Bagworm moth</name>
    <name type="synonym">Eumeta japonica</name>
    <dbReference type="NCBI Taxonomy" id="151549"/>
    <lineage>
        <taxon>Eukaryota</taxon>
        <taxon>Metazoa</taxon>
        <taxon>Ecdysozoa</taxon>
        <taxon>Arthropoda</taxon>
        <taxon>Hexapoda</taxon>
        <taxon>Insecta</taxon>
        <taxon>Pterygota</taxon>
        <taxon>Neoptera</taxon>
        <taxon>Endopterygota</taxon>
        <taxon>Lepidoptera</taxon>
        <taxon>Glossata</taxon>
        <taxon>Ditrysia</taxon>
        <taxon>Tineoidea</taxon>
        <taxon>Psychidae</taxon>
        <taxon>Oiketicinae</taxon>
        <taxon>Eumeta</taxon>
    </lineage>
</organism>
<evidence type="ECO:0000313" key="2">
    <source>
        <dbReference type="Proteomes" id="UP000299102"/>
    </source>
</evidence>
<protein>
    <submittedName>
        <fullName evidence="1">Uncharacterized protein</fullName>
    </submittedName>
</protein>
<accession>A0A4C1ZY79</accession>
<reference evidence="1 2" key="1">
    <citation type="journal article" date="2019" name="Commun. Biol.">
        <title>The bagworm genome reveals a unique fibroin gene that provides high tensile strength.</title>
        <authorList>
            <person name="Kono N."/>
            <person name="Nakamura H."/>
            <person name="Ohtoshi R."/>
            <person name="Tomita M."/>
            <person name="Numata K."/>
            <person name="Arakawa K."/>
        </authorList>
    </citation>
    <scope>NUCLEOTIDE SEQUENCE [LARGE SCALE GENOMIC DNA]</scope>
</reference>
<gene>
    <name evidence="1" type="ORF">EVAR_61262_1</name>
</gene>
<sequence>MPSMDSRIPRGQRRVACLLAGTTVSDDRDRSRWKGKAVGHRNSNTLDETEHRKLLHVRIHVRLLSIGRARPFCDTSSWPQYSFITIMISF</sequence>
<proteinExistence type="predicted"/>
<dbReference type="Proteomes" id="UP000299102">
    <property type="component" value="Unassembled WGS sequence"/>
</dbReference>
<evidence type="ECO:0000313" key="1">
    <source>
        <dbReference type="EMBL" id="GBP93781.1"/>
    </source>
</evidence>